<keyword evidence="2" id="KW-0238">DNA-binding</keyword>
<dbReference type="InterPro" id="IPR016032">
    <property type="entry name" value="Sig_transdc_resp-reg_C-effctor"/>
</dbReference>
<dbReference type="EMBL" id="UOFN01000102">
    <property type="protein sequence ID" value="VAW78807.1"/>
    <property type="molecule type" value="Genomic_DNA"/>
</dbReference>
<reference evidence="5" key="1">
    <citation type="submission" date="2018-06" db="EMBL/GenBank/DDBJ databases">
        <authorList>
            <person name="Zhirakovskaya E."/>
        </authorList>
    </citation>
    <scope>NUCLEOTIDE SEQUENCE</scope>
</reference>
<keyword evidence="3" id="KW-0804">Transcription</keyword>
<keyword evidence="1" id="KW-0805">Transcription regulation</keyword>
<dbReference type="SUPFAM" id="SSF46894">
    <property type="entry name" value="C-terminal effector domain of the bipartite response regulators"/>
    <property type="match status" value="1"/>
</dbReference>
<protein>
    <recommendedName>
        <fullName evidence="4">HTH luxR-type domain-containing protein</fullName>
    </recommendedName>
</protein>
<dbReference type="InterPro" id="IPR036388">
    <property type="entry name" value="WH-like_DNA-bd_sf"/>
</dbReference>
<sequence length="176" mass="20077">MVSAVMSEILESSLEAGNVAVCVKDRSKQVLSQNDYCRELCGDRCGETCETGCMELYAGDRSQQWKDWGSRVYKNSFMHGGFFDVTLLCSSESIITFLQPLQDRYEMALAYYRDKGLTKRETEVISLTIRGTSNPEICNQLSISKATLRTHLNNIYHRFRDLGETPEFMPANRMAR</sequence>
<dbReference type="Gene3D" id="1.10.10.10">
    <property type="entry name" value="Winged helix-like DNA-binding domain superfamily/Winged helix DNA-binding domain"/>
    <property type="match status" value="1"/>
</dbReference>
<gene>
    <name evidence="5" type="ORF">MNBD_GAMMA15-1302</name>
</gene>
<feature type="domain" description="HTH luxR-type" evidence="4">
    <location>
        <begin position="114"/>
        <end position="169"/>
    </location>
</feature>
<evidence type="ECO:0000259" key="4">
    <source>
        <dbReference type="SMART" id="SM00421"/>
    </source>
</evidence>
<evidence type="ECO:0000256" key="2">
    <source>
        <dbReference type="ARBA" id="ARBA00023125"/>
    </source>
</evidence>
<dbReference type="PANTHER" id="PTHR44688:SF16">
    <property type="entry name" value="DNA-BINDING TRANSCRIPTIONAL ACTIVATOR DEVR_DOSR"/>
    <property type="match status" value="1"/>
</dbReference>
<evidence type="ECO:0000256" key="3">
    <source>
        <dbReference type="ARBA" id="ARBA00023163"/>
    </source>
</evidence>
<evidence type="ECO:0000313" key="5">
    <source>
        <dbReference type="EMBL" id="VAW78807.1"/>
    </source>
</evidence>
<dbReference type="Pfam" id="PF00196">
    <property type="entry name" value="GerE"/>
    <property type="match status" value="1"/>
</dbReference>
<evidence type="ECO:0000256" key="1">
    <source>
        <dbReference type="ARBA" id="ARBA00023015"/>
    </source>
</evidence>
<dbReference type="GO" id="GO:0003677">
    <property type="term" value="F:DNA binding"/>
    <property type="evidence" value="ECO:0007669"/>
    <property type="project" value="UniProtKB-KW"/>
</dbReference>
<name>A0A3B0YTN1_9ZZZZ</name>
<dbReference type="PANTHER" id="PTHR44688">
    <property type="entry name" value="DNA-BINDING TRANSCRIPTIONAL ACTIVATOR DEVR_DOSR"/>
    <property type="match status" value="1"/>
</dbReference>
<dbReference type="InterPro" id="IPR000792">
    <property type="entry name" value="Tscrpt_reg_LuxR_C"/>
</dbReference>
<dbReference type="AlphaFoldDB" id="A0A3B0YTN1"/>
<proteinExistence type="predicted"/>
<organism evidence="5">
    <name type="scientific">hydrothermal vent metagenome</name>
    <dbReference type="NCBI Taxonomy" id="652676"/>
    <lineage>
        <taxon>unclassified sequences</taxon>
        <taxon>metagenomes</taxon>
        <taxon>ecological metagenomes</taxon>
    </lineage>
</organism>
<accession>A0A3B0YTN1</accession>
<dbReference type="SMART" id="SM00421">
    <property type="entry name" value="HTH_LUXR"/>
    <property type="match status" value="1"/>
</dbReference>
<dbReference type="CDD" id="cd06170">
    <property type="entry name" value="LuxR_C_like"/>
    <property type="match status" value="1"/>
</dbReference>
<dbReference type="PRINTS" id="PR00038">
    <property type="entry name" value="HTHLUXR"/>
</dbReference>
<dbReference type="GO" id="GO:0006355">
    <property type="term" value="P:regulation of DNA-templated transcription"/>
    <property type="evidence" value="ECO:0007669"/>
    <property type="project" value="InterPro"/>
</dbReference>